<proteinExistence type="predicted"/>
<feature type="domain" description="GRF-type" evidence="6">
    <location>
        <begin position="8"/>
        <end position="54"/>
    </location>
</feature>
<evidence type="ECO:0000313" key="8">
    <source>
        <dbReference type="Proteomes" id="UP001374535"/>
    </source>
</evidence>
<feature type="transmembrane region" description="Helical" evidence="5">
    <location>
        <begin position="109"/>
        <end position="130"/>
    </location>
</feature>
<keyword evidence="2 4" id="KW-0863">Zinc-finger</keyword>
<protein>
    <recommendedName>
        <fullName evidence="6">GRF-type domain-containing protein</fullName>
    </recommendedName>
</protein>
<dbReference type="PROSITE" id="PS51999">
    <property type="entry name" value="ZF_GRF"/>
    <property type="match status" value="1"/>
</dbReference>
<dbReference type="EMBL" id="CP144697">
    <property type="protein sequence ID" value="WVZ16050.1"/>
    <property type="molecule type" value="Genomic_DNA"/>
</dbReference>
<keyword evidence="5" id="KW-1133">Transmembrane helix</keyword>
<gene>
    <name evidence="7" type="ORF">V8G54_013616</name>
</gene>
<keyword evidence="5" id="KW-0812">Transmembrane</keyword>
<dbReference type="Pfam" id="PF06839">
    <property type="entry name" value="Zn_ribbon_GRF"/>
    <property type="match status" value="1"/>
</dbReference>
<evidence type="ECO:0000256" key="2">
    <source>
        <dbReference type="ARBA" id="ARBA00022771"/>
    </source>
</evidence>
<evidence type="ECO:0000259" key="6">
    <source>
        <dbReference type="PROSITE" id="PS51999"/>
    </source>
</evidence>
<accession>A0AAQ3NTP4</accession>
<keyword evidence="1" id="KW-0479">Metal-binding</keyword>
<reference evidence="7 8" key="1">
    <citation type="journal article" date="2023" name="Life. Sci Alliance">
        <title>Evolutionary insights into 3D genome organization and epigenetic landscape of Vigna mungo.</title>
        <authorList>
            <person name="Junaid A."/>
            <person name="Singh B."/>
            <person name="Bhatia S."/>
        </authorList>
    </citation>
    <scope>NUCLEOTIDE SEQUENCE [LARGE SCALE GENOMIC DNA]</scope>
    <source>
        <strain evidence="7">Urdbean</strain>
    </source>
</reference>
<name>A0AAQ3NTP4_VIGMU</name>
<dbReference type="InterPro" id="IPR010666">
    <property type="entry name" value="Znf_GRF"/>
</dbReference>
<evidence type="ECO:0000256" key="5">
    <source>
        <dbReference type="SAM" id="Phobius"/>
    </source>
</evidence>
<evidence type="ECO:0000256" key="1">
    <source>
        <dbReference type="ARBA" id="ARBA00022723"/>
    </source>
</evidence>
<evidence type="ECO:0000256" key="3">
    <source>
        <dbReference type="ARBA" id="ARBA00022833"/>
    </source>
</evidence>
<dbReference type="GO" id="GO:0008270">
    <property type="term" value="F:zinc ion binding"/>
    <property type="evidence" value="ECO:0007669"/>
    <property type="project" value="UniProtKB-KW"/>
</dbReference>
<dbReference type="AlphaFoldDB" id="A0AAQ3NTP4"/>
<keyword evidence="3" id="KW-0862">Zinc</keyword>
<sequence>SRIEASLSYHCGEKCVLRTAKTTKNRGRQFWGCPRYKLGSETVGCNYFKWLGDCGHDENVSCEVLEANDQRLVKSFETGSDNKISRRNVEEKFVAVHKAVMGVERRTKLLVHAVSFLCVLIIIVIAILLGRAL</sequence>
<evidence type="ECO:0000313" key="7">
    <source>
        <dbReference type="EMBL" id="WVZ16050.1"/>
    </source>
</evidence>
<dbReference type="Proteomes" id="UP001374535">
    <property type="component" value="Chromosome 4"/>
</dbReference>
<evidence type="ECO:0000256" key="4">
    <source>
        <dbReference type="PROSITE-ProRule" id="PRU01343"/>
    </source>
</evidence>
<keyword evidence="8" id="KW-1185">Reference proteome</keyword>
<feature type="non-terminal residue" evidence="7">
    <location>
        <position position="1"/>
    </location>
</feature>
<keyword evidence="5" id="KW-0472">Membrane</keyword>
<dbReference type="PANTHER" id="PTHR33680">
    <property type="entry name" value="OS07G0190500 PROTEIN"/>
    <property type="match status" value="1"/>
</dbReference>
<organism evidence="7 8">
    <name type="scientific">Vigna mungo</name>
    <name type="common">Black gram</name>
    <name type="synonym">Phaseolus mungo</name>
    <dbReference type="NCBI Taxonomy" id="3915"/>
    <lineage>
        <taxon>Eukaryota</taxon>
        <taxon>Viridiplantae</taxon>
        <taxon>Streptophyta</taxon>
        <taxon>Embryophyta</taxon>
        <taxon>Tracheophyta</taxon>
        <taxon>Spermatophyta</taxon>
        <taxon>Magnoliopsida</taxon>
        <taxon>eudicotyledons</taxon>
        <taxon>Gunneridae</taxon>
        <taxon>Pentapetalae</taxon>
        <taxon>rosids</taxon>
        <taxon>fabids</taxon>
        <taxon>Fabales</taxon>
        <taxon>Fabaceae</taxon>
        <taxon>Papilionoideae</taxon>
        <taxon>50 kb inversion clade</taxon>
        <taxon>NPAAA clade</taxon>
        <taxon>indigoferoid/millettioid clade</taxon>
        <taxon>Phaseoleae</taxon>
        <taxon>Vigna</taxon>
    </lineage>
</organism>
<dbReference type="PANTHER" id="PTHR33680:SF1">
    <property type="entry name" value="OS05G0489500 PROTEIN"/>
    <property type="match status" value="1"/>
</dbReference>